<reference evidence="2 3" key="1">
    <citation type="submission" date="2018-03" db="EMBL/GenBank/DDBJ databases">
        <title>Whole genome sequencing of Histamine producing bacteria.</title>
        <authorList>
            <person name="Butler K."/>
        </authorList>
    </citation>
    <scope>NUCLEOTIDE SEQUENCE [LARGE SCALE GENOMIC DNA]</scope>
    <source>
        <strain evidence="2 3">ATCC 33979</strain>
    </source>
</reference>
<dbReference type="PANTHER" id="PTHR45739:SF12">
    <property type="entry name" value="CHONDROITIN SULFATE PROTEOGLYCAN 4-LIKE ISOFORM X2"/>
    <property type="match status" value="1"/>
</dbReference>
<feature type="domain" description="Dystroglycan-type cadherin-like" evidence="1">
    <location>
        <begin position="2709"/>
        <end position="2803"/>
    </location>
</feature>
<protein>
    <recommendedName>
        <fullName evidence="1">Dystroglycan-type cadherin-like domain-containing protein</fullName>
    </recommendedName>
</protein>
<feature type="domain" description="Dystroglycan-type cadherin-like" evidence="1">
    <location>
        <begin position="2804"/>
        <end position="2900"/>
    </location>
</feature>
<dbReference type="Pfam" id="PF05345">
    <property type="entry name" value="He_PIG"/>
    <property type="match status" value="2"/>
</dbReference>
<dbReference type="Gene3D" id="2.60.40.10">
    <property type="entry name" value="Immunoglobulins"/>
    <property type="match status" value="3"/>
</dbReference>
<dbReference type="Proteomes" id="UP000240410">
    <property type="component" value="Unassembled WGS sequence"/>
</dbReference>
<gene>
    <name evidence="2" type="ORF">CTM89_18745</name>
</gene>
<dbReference type="SUPFAM" id="SSF49899">
    <property type="entry name" value="Concanavalin A-like lectins/glucanases"/>
    <property type="match status" value="3"/>
</dbReference>
<proteinExistence type="predicted"/>
<dbReference type="InterPro" id="IPR015919">
    <property type="entry name" value="Cadherin-like_sf"/>
</dbReference>
<feature type="non-terminal residue" evidence="2">
    <location>
        <position position="7908"/>
    </location>
</feature>
<dbReference type="InterPro" id="IPR051561">
    <property type="entry name" value="FRAS1_ECM"/>
</dbReference>
<evidence type="ECO:0000313" key="2">
    <source>
        <dbReference type="EMBL" id="PSV87113.1"/>
    </source>
</evidence>
<accession>A0A2T3M5E4</accession>
<dbReference type="InterPro" id="IPR006644">
    <property type="entry name" value="Cadg"/>
</dbReference>
<evidence type="ECO:0000313" key="3">
    <source>
        <dbReference type="Proteomes" id="UP000240410"/>
    </source>
</evidence>
<dbReference type="Gene3D" id="2.60.40.2700">
    <property type="match status" value="1"/>
</dbReference>
<dbReference type="PANTHER" id="PTHR45739">
    <property type="entry name" value="MATRIX PROTEIN, PUTATIVE-RELATED"/>
    <property type="match status" value="1"/>
</dbReference>
<name>A0A2T3M5E4_PHOLE</name>
<evidence type="ECO:0000259" key="1">
    <source>
        <dbReference type="SMART" id="SM00736"/>
    </source>
</evidence>
<dbReference type="Pfam" id="PF16184">
    <property type="entry name" value="Cadherin_3"/>
    <property type="match status" value="1"/>
</dbReference>
<feature type="domain" description="Dystroglycan-type cadherin-like" evidence="1">
    <location>
        <begin position="5705"/>
        <end position="5796"/>
    </location>
</feature>
<dbReference type="InterPro" id="IPR040853">
    <property type="entry name" value="RapA2_cadherin-like"/>
</dbReference>
<dbReference type="Pfam" id="PF17963">
    <property type="entry name" value="Big_9"/>
    <property type="match status" value="1"/>
</dbReference>
<dbReference type="InterPro" id="IPR013320">
    <property type="entry name" value="ConA-like_dom_sf"/>
</dbReference>
<organism evidence="2 3">
    <name type="scientific">Photobacterium leiognathi</name>
    <dbReference type="NCBI Taxonomy" id="553611"/>
    <lineage>
        <taxon>Bacteria</taxon>
        <taxon>Pseudomonadati</taxon>
        <taxon>Pseudomonadota</taxon>
        <taxon>Gammaproteobacteria</taxon>
        <taxon>Vibrionales</taxon>
        <taxon>Vibrionaceae</taxon>
        <taxon>Photobacterium</taxon>
    </lineage>
</organism>
<dbReference type="NCBIfam" id="NF012211">
    <property type="entry name" value="tand_rpt_95"/>
    <property type="match status" value="1"/>
</dbReference>
<dbReference type="SUPFAM" id="SSF49313">
    <property type="entry name" value="Cadherin-like"/>
    <property type="match status" value="3"/>
</dbReference>
<dbReference type="GO" id="GO:0016020">
    <property type="term" value="C:membrane"/>
    <property type="evidence" value="ECO:0007669"/>
    <property type="project" value="InterPro"/>
</dbReference>
<dbReference type="GO" id="GO:0009653">
    <property type="term" value="P:anatomical structure morphogenesis"/>
    <property type="evidence" value="ECO:0007669"/>
    <property type="project" value="TreeGrafter"/>
</dbReference>
<dbReference type="EMBL" id="PYOJ01000035">
    <property type="protein sequence ID" value="PSV87113.1"/>
    <property type="molecule type" value="Genomic_DNA"/>
</dbReference>
<comment type="caution">
    <text evidence="2">The sequence shown here is derived from an EMBL/GenBank/DDBJ whole genome shotgun (WGS) entry which is preliminary data.</text>
</comment>
<dbReference type="Pfam" id="PF17803">
    <property type="entry name" value="Cadherin_4"/>
    <property type="match status" value="5"/>
</dbReference>
<dbReference type="InterPro" id="IPR013783">
    <property type="entry name" value="Ig-like_fold"/>
</dbReference>
<sequence length="7908" mass="863356">MSSLAADSDGDGFPDSLEALLTNDLSDGRDDRGLFSKDDDGDLIADIWPIIESNSDALAAWIQGIDFETTNAASDRIGIHRDFIGIGSSQVFNFQTLTSSDESTFLFIVKLEDLDANQEAKLHDLHLFKSTSAPFSSLLLKADDSVSALRQVSAAGNTWDNIQTNPSETTTVSYNGYAPVRIKSGFRMLFLTHNGQEGYQIHSESASGFTRTFNNLYFGVNDTVELGLNARNTDAASINSLFDNSLSGVYGFQAFNTSLINSRRSPFTTTFANQLADADQDGVPDLFDLQSNVPTLQDMDTLVIVDGIKDKISPQLTLTDFGNTISQVSIEMIGAQNGDTLSLDETLIANSTENFTGNTLTLSGIGSVSDYQSALRTLTFSRTNLSEQQLVTLKITITDSNNDQNIQTFPLSVYTPLGNLKAQLNAYDDNYINASPFAGLSKLSFLEPDDAHFQAMGFSHAAIDGYYNDADWFAYTTSMMKEDRSVIEGYDLTQFQAYLAVDNDGDKRPRYYDVGSFATPLDFYDEAFNLFSNYMLHPDKGNISSCPDDNNCTESQVIKIAYTLTSASNVVEQNTIYIPIRGDRTAPYRYPNIVGSTLAGLSSDLVYHQFLINNPTDTTQSAIGGSSHENAVSAINGASFVVTESIVVREWETIHNYLTNQSATPPSNTDYNALGYEAIDAQNTDELTAHLLATAVINTPTNSNHNYQNIHAVANAYNTIFTFLDDNTQAKPSDADWQSVGFYGVTSANLSTFETQVTAVGNVDTLAQLRLAVNSNTLGDDQDNDGIAPYLDRDDDDPYSDYDSDGFNDLLEISLAASGMDPFIDNSDEWAKDDDGDLIADIYQTMQADSSKDSISHWLAGHITADNAIETLGTGNGSLTGFIPNAGLNQVSIVDLSELRSQDAHYQFIVYLEHIPEHRAIKLIQGRTLCNTVDETCSTGINADYGTGAVSIRLDHNRFNRVGLRYNNSDANISGAFKQFTVKENSPYNKFSLISLDWDENTGKYTLYLDGEYQGTATHSRAEGLHDFYTRIGIVALDQANFDPINPQVFDGTKTGIYAFSALDGSQDQSFVTDQATRFIEATMDLDKDGIWDAFDLDVDKDGIANSAELSEDDSTNPFSDTNTTGFSDLLTQAIIDYYAAQSQPAPTFDNSLFTIRNTDYLAELWDHIANDGHARSAWALEEWADYLRAATGTDSRVLYYPYFIPIAFNSATSPTAPITMDLSVVGTGDATFELITYVEDSSQWGVISLMGVDLELGGGQPSRTYSTGQRFMLSNNLTDKQFGIETQSKASTSGNGANGFIRHTFDFVPTGSAEPAIKDGEVQHLAVVYTQSSRSYSLYIDGTLIATATNTSGDSDLNFINALKASNSQIGLRVENAADGTAINPVDAPNDGVYGFAAYSIALTEAQIQARANAVAARAANSDEDPAYDSLDGNSFKSVATFNQTNFTYTENQGALTLDPTATIDDIEDTPLASVIVELEGFDTNQDTVNIAPIVGLDIDNTSGVITMTPTTMATASRAIFESALQTFSYENNSNTPNTAPRDITITTNDSQRDSLTTVTLTVNAVNDPPVANASIVTVTEDTPYPFKVVDFGYSDEESNEYSNIIIETFPSNGTLIDKTTGNDITSRTTISRSDITNLEYQPDTNSTANDSFTFNVIDDENGTSLSAATMDISITPVNDAPSLTFNSPSNAFVKGDSATALVNNVNIDDIDSTELSSATITLSGATASESLSLASNSTNISASYNASNHTLTLSNAASIADYVTALEAVQYNNTDPNFTSTTDETRSYNVTVTDVSADSTPQHTSAIENGSLTLFGELTNIQKFISSDPLAVTPSSVHYQSLGFDTDLDDGYIVNKTTKLNDYLRNKSVTVNTLDDLKSLITTDQDRDGQSIYFDDNDTLYNLNAVYLFHPDMGSSLPTPVYYEYLFSARVKIAGQTEKYVFIPHDSTITNAQSGSIWTKVIADTIEAELSQQGVNAFDINNGSASNTVNSTSRNAIEGVEWIELGYIDEWQAINAYREDTTGLLTAPDDTDYNLISSTQIDGNQFIELNNLLRDNNPTDYDATVELITSYDIVYEYALDNGNPITAAEPKDTDYTIIGITQDVSRASDFNAWLNTKQLIEFDHINAMVKIINYAAGLTVPSSLNENDYSNAGINGVDQNNVGQVNNEVQSQSAVTAAAVQTIVDVINGWSSVINYANRTQGVTAPGVNTYDTIGLTGLSDDQKTQLNQWLQDKTLNDRDKVVSAYRIITNDQGKNIDDYYNITITPDLRNYDPSIIEAALALSVVPTDTIDDLQTKVDNLDVDGDGVTFINDSDDADPWTDNDNDTLSDKFESYFASLDPLVNNSSTLSIDTDGNGIADFWENDLANSAEGRAAWINQTWKLATDNHPERAYLHDAYLAAQSSNQPPTEIDLTAITGDASYDAVIYVKQDLSRSNIEWLGEWASNKTVLKFEQDSAFPDQMGASAQGLGNQNFTFGTDTPYGRFVHLHYVYLDDPDNDVTTNDQKYQLYIDNELAGEISQPFTDPINYAATHLGLREFNQTNAFESQDGLYAFSAFNKALSEPERQALFDATQIQDPDGDGVWNAFDLNKYAPVANDKTLTTNEDISLPFSSNDFVMSDKDGDSLNSITITSLPDASKGVLQLNGNNVNVDDEIAENDIKDLRYVPASDVTDSGKFTFTAEDRANGNHSQPATITINITPQNDPPTIANISSPIQIKQNDPFTLSFNATDIDIGDTLSFNVLNKPNWLNLDSANQTLSGTPNNSDVATYTNIQIEVTDLDNEDATSNVFEIEVQNVNDAPTLNGTPDANVDQGATYTFTPTYADPDTRFGNETKSFTIQNKPSWLNFDNTDGSLTGTPQQIDVGAYTNIEMTVEDSGGLTDTLPAFSITVNNVNDAPTGNDVSVTAVEDSNEIKFKDTDFSMSDDDGDSLSKIIITSPPADGQLTLSGSNITSTTDVSLADLQAENLRFEFSNDEFGTPYTTFTFKYHDGQVESSADYTATINISAVEDQLSLTVTLSTALTEDDSSITVGHVVATYTIDDKGENDIGGTTLTPLTTYQLGNNNTITLTQDGLDTLNSTGLLPSFTLFVDDNGTGFPTQETNTPNVIAVNDLPTAENSDVTVTEDAQYPFKVDDFKYSDEESNEFRDIIIETLANSGTLTDTSTGSSVAQGQTIARADVANLQYQPQTNSTATDSFTFNVVDDAGDDSISAATMTITISTVNDAPSLTFDSPNKAFVKGDGPTALLSNVSINDIDSTTIASAQITLNGANANESLSFVATAGITGNYDATTSTLTLSNDASIANYQTALEAVRYSNNDPNLISTTDETRSFSVTVTDVSADTTQSQTSAAVSDSLSLFGELTNIQQYAASPMNPLSQVPTDAHYQALGFTTNSDDGYFSSKITELNNKLSSEHPPLLDINALQAYIDTDTDKDGMRDYFDPDTSLFNVYASFLLHPEQVGDLPSDPNNQYSFLFKVHLKLSSNGNEEVDYLQTPTWVNNDEYHLDFRWPRRLGFALNARFGGDGVSATVNHSNNTNTVSDIDWMEVDYIAEWWTITDYIINGSNTRPQLTDFEAIGINDVKTEHVDELRTLLRGVSNARSYNEVKVRSNSYVLIHDYATDSGNPITATEPQDTDYINIGIIQDVGRFNDFNAWLKTKQLVTFNRIDSMIKIINHPDQLTGASPPDENDYSNAGINGVDQNNVGQVNNEVQSQSAVTAAAVQTIVDVINGWSSVINYANRTQGVTAPEVTTYDTIGLTGLSDAQKTQLNQWLQDKTLNDSAKIKSAYQIITNGQNKNIDDYYNIAITPDLRNYDPSIIEAALALSVVPTDTIADLQTKVDNLDVDGDGVTFINDSDDADPWTDNDNDTLSDKFESYFASLDPLVNNSSALSTDTDGNGIADFWENDLANSAEGRAAWINQTWKLATDNHPERVYLRDAYLTAQDSSLPPTEIDLTAITGNASYDAVIYVKQDLSRSNIEWLGEWASNKTVLKFEQASPFSDQMGASAQGLGNQNFTFGVNVPYGRFVHLHYVYLDNPDNDVTTNDQKYQLYIDNELAGEISQPFAGPINYAATHLGLREFNQTNAFESLDGLYAFSAFNIALSEPERQALFDATQIEDPDGDGVWNAFDLNKYAPVANDKTLTTNEDISLPFSSNDFVMSDKDGDSLTSITITSLPDVSKGVLQLNGNDVNVDDEIAENDIKDLAYVPEPNVVDSGQFTYTAEDRANGNHSQSATITININPQNDPPTGQNFAFNVDEDTSPAILAFADWNTIFDDIDGDNLASITVTQLPNFGELQLNNVTINAVPQQISETALRNGDFSYHFNGDINGSPYTTFNFTVSDGLANSVGYTATLNITPVDDNPQLTVNAPSQAFVENDNALVIDSNLTIIDADGSDMQSATVTIQDASSDEQLTIPPSSLPNNLTQSYDPATGTLSLTGPGTINDYQSALRALTYQHTGSALGVINRDITFTITDDTNLSNNATSVTVVVLGFYDNIAAFADSTNANHSLAHRPTHGHYTGAGLVAFRDGYFIDPNSDSTTRVNQFLQSEWSNLSINDAATLSAALKAQPDDDKDGQPAYYDEDDALFHLNSYFVLLPEIDQTLPTVNNDYLFSAKVQIAGQSVQEIFITHNRNAADAEQRHIWPKVIADAIESEMSSLSVNAYDKDSGTSSPTVSSANRNVIEGVQWIELSYIEQWQAINAYRTDITNTVMAPDETDYNVISVTQIDRNQFAELNILLRNTNPSNYAATVELITSYDIIYEYALATGSPITATKPEMADYGNIGITQDLNNTRGFNDWLNAAQLVQADNINAMIEIINFSNGIRVGGLTPALAQYALAGITGTSTISQTELNDIEQELEGSSQQTLAEVQAIFNKYNSWQALIDYANGGGSTPQPATYLNVGFANLTGNEINQLNNWLREQTLDTEQKITSAVNIVTYFSGNRTNAPFASDYQNIGISKDVSEVISAVNSLTIDKDDTIGTLQTSIDNIDFDNDSVAFVDDLDDTNPWTDFDQDGLNDKMETVLNGFDPLNDDRNSMLNDANGNRIADIWQQMTDTSDADIRNKAIGYFINGQLAEKASSGPRTLSNISSNPIYSENWDTISSNATYELVAYLDFSNEESNPLLTEGILIQSGNMSLRFASEGKKQFAIRSDGQGDREETTQTSSAHFFTATDNQSTLFPSRQYFHLVLTFDGTSQTFTLFINGSEVGHVQDSSFTAFNSSNSKIGVFAQGILSGTLKNYLVLNWVRKNMVTHIQYHDSIWSQQTIQSRADIILAAIKDANKNGIWDAFDLDKDSDGLVVTEDSDDNNSYSQTDSDVLNDQFETTLGFDAVSNDDSNLLTDDNGSRVAVLWDQVKVSPNAMASWINQTWSVESSNLNPTVTLTQPIAGYDNYVYPNEAKTVDLSALPSDQASYEFIVQITSDNFADVTLLGHHDTSDTDNATSLTFENSDLSKLGVVLNNSGSVNLTNVFDDASPYGDIAHLVYVYEQSSDTYTIYINGQVAATAQSAQLSAIRSPSTPIGLFAKDSTGTSNIAQLDSMDGIYAFAAYPTALAESDIQTLANTLTSVTLDSDNDGVWDSFDLNKFTPDAANNSLNTAEDTELRFTQAQFGFTDLDPNDQLSSITVISLPDPTRGQLLLTTNPITAANTVVNATAITNGDLSYQPATNNNSQVEFDFNVSDGQNISETAQMTITITPDNDAPVINNQMPTTSVDEDNSYTYQPQIADVDHTEAQLTVTVTGAPWLNWDNTNKQVTGTPDNSHVGSYAMRLEVSDGDKSDVIQWTLTVNNTNDAPTGQDESITIDEDTSPLTFAASDFTFRDVDVGDALENIIITTVPSKGTLEIGGIPVTAVPATVTLSQLNNSEFTYLFNGNEFGSAYTNFDFKLNDGEQDSAADYNFTITINNVEDDLTIAITQPNPISEDDATVTAPFTFASFSIDDKNENDTGNTQLSNNNNGHYVLSGNNIQLTQAGINTLNNGQALDTASLTVIDTGSGNPITENHTVTVSYVNDAPEAPSPRSVQSLEDQTHVFTVSEFSFADEESADLSEIKLTQLPANGDLWLNGNKITQNDTPVSYNDINNGNLSYQPVDHAFGSESFTYQVSDGQLWSTNGTMTLTINPVNDAPVAQTSSITVDEDQEYAITYADFQFTDEESNALTKVTISQLPDQGIIKLDGNDISANDEISVTEINADKLTYQTALNDISTTSLEFSVYDGTDYSANRAVMTINVNNINDVPNATDHTINVTEDSEYAFSTTVIDLMFADDDNSDQLETLIIESLPSNGTLKINDGSNETLINNLQLPKSISRADIGQLRYINDSNDTTQTLFTYKVHDGTSVSNNTGTLTINISPDDDNPLSVDGFIDVIEDTSFSSFSYLIVPSNNIPAAASGEIRYRDPDYDDDVTATALFGFTEISLESLPAHGELTISGTPQPLILNDTVLASDIANLIYTPGANREDNTQFTFKVKSTDKFSQNSATMVINIQADNDAPNAVASSIQVDEDTLFPFIQSHFGYSDIENNAMASVALYQPDNGDIYFDASGNFNGAETTVFGYPVTILTNDINQYAYKTAQDQDTQTQLLFSVNDGNSNSAQATLTINVTPINDAPVIDVGLSISVLEDDLYSFKSNDITYSDPENNGLAKIKITALPKGELRFKNTLVTTGQEIDFTDIGDLTYQSDLHDDVNTSFEFQVMDDDSSSYSAAETMSVNIQPENDAPTITLNPIAGGITENKVNRQTQLLDYLTIDPENDNLTVQIINDTNNWFVLDTITQSVTPTLAAIAAINDDSQSLTQLTIELEVSDGNLSNTQKANIAITRTTDMDDWYSVITINPVPPVTTVSNVDLSAANTFEDKSPSSGEYQVNYFYLSDLAPNTRYTDIANTPPGTTTLTVQAEQISLSDISIFRTLENDFVFSSDPANLIRVLTPRLVYDDPLQPTDSIDLLNKEYLIAAIENIKNNNPTVEVTYQWQEHDGSDWASIGSELASYQPLSGIQLANKYRLQLLAENSSTTLLVDDTFSDESIYVTSEPIDYDIRFAPLSIPQQGIVQTVHSRLIASPAPALFSERKISWQRVNLDNTLTPLTANPDGSYLPTLLDVGLALRITVEYLDGTTSLVSRSILTSPVDSDSTSQALNDLANSLNLTIAPTLLSTGQEVALSNDDIIKIRVQESTIQTEYQWQYSANGQTWLPITNSANEAVFITTYNEDNQHLRLQITMSMISDNTIKLAPLYTNTTDQVQPHTGSKLEDLTLDFDANTYSLTERATIWLNKYQKDNNVTITSYQWYRVPEGGNITNNGQAITGANAPDYQLDSINDINFEHQLFITLDNGSIVNSERTTAWQNNNSDPTDANIRERYYDVVTINDGTTPLQNGQTITAQLSGSSLIKDTQPPVLTYQWQSRPSNTAGTWNNISANSPTLTLSSSENGQDIRVLVERSDMNGVILPRLVSLERSVASTPNPLLPWRVTLTQSNEYVVGQPISASHRSTTDSVDYQWYQLSTASDWDNATIINNANDADYILRSDDVGYFIGVVATISDGNNSLEAEQNTSSPIKATNLGSSDSYYLDATLSPSPKIYQNSTLSYNLSLYKNNVLVDNPQGSVTSQWYLIDKPEQKSTPSSWLALNDTTLSNTAAGKYVLLKLDYNEPSLTNPLSIELVSDSVVQSRNTPNDFATWYSIIEMTPNQPIDKNSRPSLIKAENSTESVTERDNVYTVKYQFSPSIEPSKDYDDLASLMAAHTGITSVIVSATQSSGGLSRDLKERTFTLSDEFVYDIRHITPALDYSIPLNIDNDIKLLNQDEVEAQVSALDAALTVNYQWQYHNGNDWQDVGLLLPTYEDLDPPLTTGERYRLKLIATDGALTSHTLSDETTAVENNSVRYNIEFDDLAQPQEGIEQTVNARLISNVPPAQFAER</sequence>
<dbReference type="GO" id="GO:0005509">
    <property type="term" value="F:calcium ion binding"/>
    <property type="evidence" value="ECO:0007669"/>
    <property type="project" value="InterPro"/>
</dbReference>
<dbReference type="SMART" id="SM00736">
    <property type="entry name" value="CADG"/>
    <property type="match status" value="3"/>
</dbReference>
<dbReference type="RefSeq" id="WP_146147704.1">
    <property type="nucleotide sequence ID" value="NZ_PYOJ01000035.1"/>
</dbReference>
<dbReference type="OrthoDB" id="5242130at2"/>